<evidence type="ECO:0000313" key="2">
    <source>
        <dbReference type="Proteomes" id="UP000269154"/>
    </source>
</evidence>
<organism evidence="1 2">
    <name type="scientific">Okeania hirsuta</name>
    <dbReference type="NCBI Taxonomy" id="1458930"/>
    <lineage>
        <taxon>Bacteria</taxon>
        <taxon>Bacillati</taxon>
        <taxon>Cyanobacteriota</taxon>
        <taxon>Cyanophyceae</taxon>
        <taxon>Oscillatoriophycideae</taxon>
        <taxon>Oscillatoriales</taxon>
        <taxon>Microcoleaceae</taxon>
        <taxon>Okeania</taxon>
    </lineage>
</organism>
<keyword evidence="2" id="KW-1185">Reference proteome</keyword>
<evidence type="ECO:0000313" key="1">
    <source>
        <dbReference type="EMBL" id="RQH30161.1"/>
    </source>
</evidence>
<dbReference type="RefSeq" id="WP_124147853.1">
    <property type="nucleotide sequence ID" value="NZ_CAWOKI010000325.1"/>
</dbReference>
<sequence length="108" mass="12103">MILVANSYNPYIIELLGIKQKKWLKLLLVKVYSVFMSKLLKSLYSKLLSIVQFLFPNNSIFQISVGDAENADFSCLRSIPQGSADSLLKSVSVPESPQTDTIIYALPF</sequence>
<protein>
    <submittedName>
        <fullName evidence="1">Uncharacterized protein</fullName>
    </submittedName>
</protein>
<dbReference type="AlphaFoldDB" id="A0A3N6P6R1"/>
<accession>A0A3N6P6R1</accession>
<gene>
    <name evidence="1" type="ORF">D5R40_24080</name>
</gene>
<proteinExistence type="predicted"/>
<dbReference type="EMBL" id="RCBY01000181">
    <property type="protein sequence ID" value="RQH30161.1"/>
    <property type="molecule type" value="Genomic_DNA"/>
</dbReference>
<reference evidence="1 2" key="1">
    <citation type="journal article" date="2018" name="ACS Chem. Biol.">
        <title>Ketoreductase domain dysfunction expands chemodiversity: malyngamide biosynthesis in the cyanobacterium Okeania hirsuta.</title>
        <authorList>
            <person name="Moss N.A."/>
            <person name="Leao T."/>
            <person name="Rankin M."/>
            <person name="McCullough T.M."/>
            <person name="Qu P."/>
            <person name="Korobeynikov A."/>
            <person name="Smith J.L."/>
            <person name="Gerwick L."/>
            <person name="Gerwick W.H."/>
        </authorList>
    </citation>
    <scope>NUCLEOTIDE SEQUENCE [LARGE SCALE GENOMIC DNA]</scope>
    <source>
        <strain evidence="1 2">PAB10Feb10-1</strain>
    </source>
</reference>
<comment type="caution">
    <text evidence="1">The sequence shown here is derived from an EMBL/GenBank/DDBJ whole genome shotgun (WGS) entry which is preliminary data.</text>
</comment>
<dbReference type="Proteomes" id="UP000269154">
    <property type="component" value="Unassembled WGS sequence"/>
</dbReference>
<name>A0A3N6P6R1_9CYAN</name>